<dbReference type="EMBL" id="CBWN010000128">
    <property type="protein sequence ID" value="CDL28392.1"/>
    <property type="molecule type" value="Genomic_DNA"/>
</dbReference>
<accession>W1F5P2</accession>
<sequence length="43" mass="4844">MLVGLKKTLSIIAVNNLHETVVLKSLIKQLFLDITTPWPKPTE</sequence>
<dbReference type="Proteomes" id="UP000019199">
    <property type="component" value="Unassembled WGS sequence"/>
</dbReference>
<evidence type="ECO:0000313" key="1">
    <source>
        <dbReference type="EMBL" id="CDL28392.1"/>
    </source>
</evidence>
<protein>
    <submittedName>
        <fullName evidence="1">Uncharacterized protein</fullName>
    </submittedName>
</protein>
<dbReference type="AlphaFoldDB" id="W1F5P2"/>
<comment type="caution">
    <text evidence="1">The sequence shown here is derived from an EMBL/GenBank/DDBJ whole genome shotgun (WGS) entry which is preliminary data.</text>
</comment>
<organism evidence="1 2">
    <name type="scientific">Escherichia coli ISC7</name>
    <dbReference type="NCBI Taxonomy" id="1432555"/>
    <lineage>
        <taxon>Bacteria</taxon>
        <taxon>Pseudomonadati</taxon>
        <taxon>Pseudomonadota</taxon>
        <taxon>Gammaproteobacteria</taxon>
        <taxon>Enterobacterales</taxon>
        <taxon>Enterobacteriaceae</taxon>
        <taxon>Escherichia</taxon>
    </lineage>
</organism>
<evidence type="ECO:0000313" key="2">
    <source>
        <dbReference type="Proteomes" id="UP000019199"/>
    </source>
</evidence>
<name>W1F5P2_ECOLX</name>
<reference evidence="1 2" key="1">
    <citation type="submission" date="2013-10" db="EMBL/GenBank/DDBJ databases">
        <title>Antibiotic resistance diversity of beta-lactamase producers in the General Hospital Vienna.</title>
        <authorList>
            <person name="Barisic I."/>
            <person name="Mitteregger D."/>
            <person name="Hirschl A.M."/>
            <person name="Noehammer C."/>
            <person name="Wiesinger-Mayr H."/>
        </authorList>
    </citation>
    <scope>NUCLEOTIDE SEQUENCE [LARGE SCALE GENOMIC DNA]</scope>
    <source>
        <strain evidence="1 2">ISC7</strain>
    </source>
</reference>
<proteinExistence type="predicted"/>